<feature type="compositionally biased region" description="Polar residues" evidence="1">
    <location>
        <begin position="343"/>
        <end position="352"/>
    </location>
</feature>
<feature type="region of interest" description="Disordered" evidence="1">
    <location>
        <begin position="220"/>
        <end position="244"/>
    </location>
</feature>
<feature type="region of interest" description="Disordered" evidence="1">
    <location>
        <begin position="406"/>
        <end position="438"/>
    </location>
</feature>
<feature type="region of interest" description="Disordered" evidence="1">
    <location>
        <begin position="164"/>
        <end position="185"/>
    </location>
</feature>
<accession>A0A8H7WGE7</accession>
<feature type="compositionally biased region" description="Polar residues" evidence="1">
    <location>
        <begin position="424"/>
        <end position="438"/>
    </location>
</feature>
<comment type="caution">
    <text evidence="2">The sequence shown here is derived from an EMBL/GenBank/DDBJ whole genome shotgun (WGS) entry which is preliminary data.</text>
</comment>
<dbReference type="EMBL" id="JAFJYH010000020">
    <property type="protein sequence ID" value="KAG4424453.1"/>
    <property type="molecule type" value="Genomic_DNA"/>
</dbReference>
<feature type="compositionally biased region" description="Polar residues" evidence="1">
    <location>
        <begin position="230"/>
        <end position="240"/>
    </location>
</feature>
<feature type="compositionally biased region" description="Low complexity" evidence="1">
    <location>
        <begin position="411"/>
        <end position="423"/>
    </location>
</feature>
<dbReference type="Proteomes" id="UP000664132">
    <property type="component" value="Unassembled WGS sequence"/>
</dbReference>
<protein>
    <submittedName>
        <fullName evidence="2">Uncharacterized protein</fullName>
    </submittedName>
</protein>
<feature type="region of interest" description="Disordered" evidence="1">
    <location>
        <begin position="99"/>
        <end position="140"/>
    </location>
</feature>
<sequence>MPALRIRSSCCGSQTPPSPDAVPARLAVTGPKTSNRVSKDHIPSWVTVDTTELRAIFEEAQPIDPCRAKHISHKNSAKFRELLEGDKFVIDSESEKITMKKSSSTLKAVKQKLKKHLSKDDGLSKRHSRNSIGTSEEEIERRAELRRIRERRIREELSNEGIYDDDAKSVASPPGTPVKNDRSSAWIPGESVPMPALSPLALPMPELDPLEALLLESDSSSLKTPKRQTHPVTPSTTMINSSASISRRHSSPILSEWDYGRNLDEPLVYVPSRKRGSIPQMPPAPIILAQRLPSLTDPLTSPWRLSFSTDNRGQHLRKLSQGHTISATIDTELLRAASPSNRWLHSQGLRSPSQPPVSLKDSEALASAAPRGGADTNQDLGGVDGVKDPSAAIHLHEMQISKRLASKGLHSSASSPQLSSWGSHQRSVSGVSNTSQNAMNERARYLRSTSDSAPLSERIPQSWGTVVERRTSSIYPSATSSIQHSRQSSFMDILSLFSSPKTRKSQVAAEAEAFRSLLSLTRSPTANLSSASLAAPLTRFPRATLDDSSVVASETESFREREAELSIVATRFASSGFIRSRTTPVSSKFTEEFYIDSEIGEPEPRKLSLFNRLAKLAVKSYDGSSKLEDLLDIPIPTFNAEELRTPRTAGSVLITPGGSVTLMSQLAELDDSAQMWERAIKKDGKAEQVADNLRIPGQQKTVVRQKSAIEEEIPKSAFGTLIELTKSKRKKTGINDHKITAEEYKERFQERLAVKELVMDSWEDEMAATAAKAKAKSKTIIKRSKKSKMPDKRYPLTWSRYNSETRGERCISAGAGDEIEVKDFAVLGHKEDGDFIWCLEHDDDGHHAEIDEVRKGFRDKVGDRIKHKAYKFDTGDEQSQQTAGRRGSLTIAGELEYPELEVLPFTLRTEEQIEADIHAEEEAERVKQEKEESEKRLHIPKLSIRHSHKANDGSMDMDEMVVSETEVSIADPRFYDDCVIHPILEMTQKEETVRSQTVNVTVAEKKNKYRTWSGKDWEGYLDTAGGLGSSRRSRYVSMGTMVLRKSTDDHFVEFENMERRERESVLSVAEVAWGHEQ</sequence>
<feature type="region of interest" description="Disordered" evidence="1">
    <location>
        <begin position="343"/>
        <end position="388"/>
    </location>
</feature>
<evidence type="ECO:0000313" key="2">
    <source>
        <dbReference type="EMBL" id="KAG4424453.1"/>
    </source>
</evidence>
<proteinExistence type="predicted"/>
<feature type="region of interest" description="Disordered" evidence="1">
    <location>
        <begin position="1"/>
        <end position="38"/>
    </location>
</feature>
<keyword evidence="3" id="KW-1185">Reference proteome</keyword>
<reference evidence="2" key="1">
    <citation type="submission" date="2021-02" db="EMBL/GenBank/DDBJ databases">
        <title>Genome sequence Cadophora malorum strain M34.</title>
        <authorList>
            <person name="Stefanovic E."/>
            <person name="Vu D."/>
            <person name="Scully C."/>
            <person name="Dijksterhuis J."/>
            <person name="Roader J."/>
            <person name="Houbraken J."/>
        </authorList>
    </citation>
    <scope>NUCLEOTIDE SEQUENCE</scope>
    <source>
        <strain evidence="2">M34</strain>
    </source>
</reference>
<gene>
    <name evidence="2" type="ORF">IFR04_002331</name>
</gene>
<evidence type="ECO:0000256" key="1">
    <source>
        <dbReference type="SAM" id="MobiDB-lite"/>
    </source>
</evidence>
<name>A0A8H7WGE7_9HELO</name>
<evidence type="ECO:0000313" key="3">
    <source>
        <dbReference type="Proteomes" id="UP000664132"/>
    </source>
</evidence>
<dbReference type="OrthoDB" id="3437384at2759"/>
<organism evidence="2 3">
    <name type="scientific">Cadophora malorum</name>
    <dbReference type="NCBI Taxonomy" id="108018"/>
    <lineage>
        <taxon>Eukaryota</taxon>
        <taxon>Fungi</taxon>
        <taxon>Dikarya</taxon>
        <taxon>Ascomycota</taxon>
        <taxon>Pezizomycotina</taxon>
        <taxon>Leotiomycetes</taxon>
        <taxon>Helotiales</taxon>
        <taxon>Ploettnerulaceae</taxon>
        <taxon>Cadophora</taxon>
    </lineage>
</organism>
<dbReference type="AlphaFoldDB" id="A0A8H7WGE7"/>